<evidence type="ECO:0000259" key="1">
    <source>
        <dbReference type="Pfam" id="PF01636"/>
    </source>
</evidence>
<gene>
    <name evidence="3" type="ORF">D7318_04400</name>
    <name evidence="2" type="ORF">D7319_05255</name>
</gene>
<dbReference type="Gene3D" id="3.90.1200.10">
    <property type="match status" value="1"/>
</dbReference>
<dbReference type="EMBL" id="RBDY01000002">
    <property type="protein sequence ID" value="RKN26846.1"/>
    <property type="molecule type" value="Genomic_DNA"/>
</dbReference>
<reference evidence="4 5" key="1">
    <citation type="submission" date="2018-09" db="EMBL/GenBank/DDBJ databases">
        <title>Streptomyces sp. nov. DS1-2, an endophytic actinomycete isolated from roots of Dendrobium scabrilingue.</title>
        <authorList>
            <person name="Kuncharoen N."/>
            <person name="Kudo T."/>
            <person name="Ohkuma M."/>
            <person name="Yuki M."/>
            <person name="Tanasupawat S."/>
        </authorList>
    </citation>
    <scope>NUCLEOTIDE SEQUENCE [LARGE SCALE GENOMIC DNA]</scope>
    <source>
        <strain evidence="2 5">AZ1-7</strain>
        <strain evidence="3 4">DS1-2</strain>
    </source>
</reference>
<evidence type="ECO:0000313" key="2">
    <source>
        <dbReference type="EMBL" id="RKN11612.1"/>
    </source>
</evidence>
<evidence type="ECO:0000313" key="4">
    <source>
        <dbReference type="Proteomes" id="UP000268652"/>
    </source>
</evidence>
<evidence type="ECO:0000313" key="5">
    <source>
        <dbReference type="Proteomes" id="UP000275024"/>
    </source>
</evidence>
<comment type="caution">
    <text evidence="2">The sequence shown here is derived from an EMBL/GenBank/DDBJ whole genome shotgun (WGS) entry which is preliminary data.</text>
</comment>
<name>A0A3A9WG62_9ACTN</name>
<dbReference type="SUPFAM" id="SSF56112">
    <property type="entry name" value="Protein kinase-like (PK-like)"/>
    <property type="match status" value="1"/>
</dbReference>
<dbReference type="OrthoDB" id="4558647at2"/>
<dbReference type="AlphaFoldDB" id="A0A3A9WG62"/>
<evidence type="ECO:0000313" key="3">
    <source>
        <dbReference type="EMBL" id="RKN26846.1"/>
    </source>
</evidence>
<feature type="domain" description="Aminoglycoside phosphotransferase" evidence="1">
    <location>
        <begin position="69"/>
        <end position="256"/>
    </location>
</feature>
<protein>
    <submittedName>
        <fullName evidence="2">Aminoglycoside phosphotransferase family protein</fullName>
    </submittedName>
</protein>
<organism evidence="2 5">
    <name type="scientific">Streptomyces radicis</name>
    <dbReference type="NCBI Taxonomy" id="1750517"/>
    <lineage>
        <taxon>Bacteria</taxon>
        <taxon>Bacillati</taxon>
        <taxon>Actinomycetota</taxon>
        <taxon>Actinomycetes</taxon>
        <taxon>Kitasatosporales</taxon>
        <taxon>Streptomycetaceae</taxon>
        <taxon>Streptomyces</taxon>
    </lineage>
</organism>
<dbReference type="Proteomes" id="UP000268652">
    <property type="component" value="Unassembled WGS sequence"/>
</dbReference>
<dbReference type="GO" id="GO:0016740">
    <property type="term" value="F:transferase activity"/>
    <property type="evidence" value="ECO:0007669"/>
    <property type="project" value="UniProtKB-KW"/>
</dbReference>
<proteinExistence type="predicted"/>
<dbReference type="InterPro" id="IPR002575">
    <property type="entry name" value="Aminoglycoside_PTrfase"/>
</dbReference>
<dbReference type="Pfam" id="PF01636">
    <property type="entry name" value="APH"/>
    <property type="match status" value="1"/>
</dbReference>
<keyword evidence="4" id="KW-1185">Reference proteome</keyword>
<keyword evidence="2" id="KW-0808">Transferase</keyword>
<dbReference type="EMBL" id="RBDX01000003">
    <property type="protein sequence ID" value="RKN11612.1"/>
    <property type="molecule type" value="Genomic_DNA"/>
</dbReference>
<accession>A0A3A9WG62</accession>
<sequence>MRLDRPGPDQLGFDQLAAGLAPSAAAAEPVVLADRPTGTVIRVGDAVAKAHPETADVEALAARVATAAHPALAGILLPPLPPATVARLADGRAATLWPYGTPVDPDDVPWEAVGTLLARLHATDLGPLGPLPPAGWPARAAEALARLRATETDPAHAPARSAVERILCAPPPPFPAPGAAVLCHGDFHLGQLVSHPAGSGSWRLIDVDELGLGDPAWDLARPAAWFAAGLLPPADWHRLLGAYRAAAPGWGGADPWALLDGPARVMTAQAAARALVRAAESGRSPSDEDEALLISCLRIVALP</sequence>
<dbReference type="Proteomes" id="UP000275024">
    <property type="component" value="Unassembled WGS sequence"/>
</dbReference>
<dbReference type="InterPro" id="IPR011009">
    <property type="entry name" value="Kinase-like_dom_sf"/>
</dbReference>